<dbReference type="PROSITE" id="PS51063">
    <property type="entry name" value="HTH_CRP_2"/>
    <property type="match status" value="1"/>
</dbReference>
<dbReference type="PANTHER" id="PTHR24567:SF74">
    <property type="entry name" value="HTH-TYPE TRANSCRIPTIONAL REGULATOR ARCR"/>
    <property type="match status" value="1"/>
</dbReference>
<evidence type="ECO:0000256" key="1">
    <source>
        <dbReference type="ARBA" id="ARBA00023015"/>
    </source>
</evidence>
<protein>
    <submittedName>
        <fullName evidence="7">Crp/Fnr family transcriptional regulator</fullName>
    </submittedName>
</protein>
<evidence type="ECO:0000259" key="6">
    <source>
        <dbReference type="PROSITE" id="PS51063"/>
    </source>
</evidence>
<dbReference type="GO" id="GO:0003677">
    <property type="term" value="F:DNA binding"/>
    <property type="evidence" value="ECO:0007669"/>
    <property type="project" value="UniProtKB-KW"/>
</dbReference>
<sequence>MGRTGQHRGRAGCLLRGSGHPKGGPRRPPSRRRRLAGRCRRNAPRRDTTVHRRRRGDRQNGRRPRLGPHRPTPPERRGRRPSRPDTASPLPRGGSENGPPLIERKSPVRPDDFWGALTTAERDALRAVARPRSFPARTPLCLQGDESDHIIVIESGWAKVASSTEDGHAVVLAVRGPGDLVCESAVLGARHRSATVTALSTVRARVVPAARFTAFLDAHPRVWRLVSGTFVRRLDDADQRARAHVAVRGDQRLALLLAHLAELSARHTSPAPDGGVDIAPPLSQQELGSWMDASRETVARGLNRLRQEGLVRTGWRRITVVDLPGLVEFARRPADEDDQ</sequence>
<keyword evidence="2" id="KW-0238">DNA-binding</keyword>
<keyword evidence="8" id="KW-1185">Reference proteome</keyword>
<dbReference type="InterPro" id="IPR014710">
    <property type="entry name" value="RmlC-like_jellyroll"/>
</dbReference>
<dbReference type="Pfam" id="PF13545">
    <property type="entry name" value="HTH_Crp_2"/>
    <property type="match status" value="1"/>
</dbReference>
<feature type="domain" description="HTH crp-type" evidence="6">
    <location>
        <begin position="247"/>
        <end position="324"/>
    </location>
</feature>
<evidence type="ECO:0000313" key="7">
    <source>
        <dbReference type="EMBL" id="RMI38720.1"/>
    </source>
</evidence>
<organism evidence="7 8">
    <name type="scientific">Actinomadura harenae</name>
    <dbReference type="NCBI Taxonomy" id="2483351"/>
    <lineage>
        <taxon>Bacteria</taxon>
        <taxon>Bacillati</taxon>
        <taxon>Actinomycetota</taxon>
        <taxon>Actinomycetes</taxon>
        <taxon>Streptosporangiales</taxon>
        <taxon>Thermomonosporaceae</taxon>
        <taxon>Actinomadura</taxon>
    </lineage>
</organism>
<dbReference type="SMART" id="SM00100">
    <property type="entry name" value="cNMP"/>
    <property type="match status" value="1"/>
</dbReference>
<dbReference type="CDD" id="cd00038">
    <property type="entry name" value="CAP_ED"/>
    <property type="match status" value="1"/>
</dbReference>
<dbReference type="OrthoDB" id="41390at2"/>
<dbReference type="SMART" id="SM00419">
    <property type="entry name" value="HTH_CRP"/>
    <property type="match status" value="1"/>
</dbReference>
<comment type="caution">
    <text evidence="7">The sequence shown here is derived from an EMBL/GenBank/DDBJ whole genome shotgun (WGS) entry which is preliminary data.</text>
</comment>
<dbReference type="InterPro" id="IPR050397">
    <property type="entry name" value="Env_Response_Regulators"/>
</dbReference>
<dbReference type="Pfam" id="PF00027">
    <property type="entry name" value="cNMP_binding"/>
    <property type="match status" value="1"/>
</dbReference>
<dbReference type="InterPro" id="IPR036390">
    <property type="entry name" value="WH_DNA-bd_sf"/>
</dbReference>
<dbReference type="PROSITE" id="PS50042">
    <property type="entry name" value="CNMP_BINDING_3"/>
    <property type="match status" value="1"/>
</dbReference>
<feature type="region of interest" description="Disordered" evidence="4">
    <location>
        <begin position="1"/>
        <end position="112"/>
    </location>
</feature>
<proteinExistence type="predicted"/>
<feature type="compositionally biased region" description="Basic residues" evidence="4">
    <location>
        <begin position="1"/>
        <end position="10"/>
    </location>
</feature>
<dbReference type="Gene3D" id="2.60.120.10">
    <property type="entry name" value="Jelly Rolls"/>
    <property type="match status" value="1"/>
</dbReference>
<dbReference type="PANTHER" id="PTHR24567">
    <property type="entry name" value="CRP FAMILY TRANSCRIPTIONAL REGULATORY PROTEIN"/>
    <property type="match status" value="1"/>
</dbReference>
<dbReference type="EMBL" id="RFFG01000080">
    <property type="protein sequence ID" value="RMI38720.1"/>
    <property type="molecule type" value="Genomic_DNA"/>
</dbReference>
<dbReference type="SUPFAM" id="SSF46785">
    <property type="entry name" value="Winged helix' DNA-binding domain"/>
    <property type="match status" value="1"/>
</dbReference>
<evidence type="ECO:0000313" key="8">
    <source>
        <dbReference type="Proteomes" id="UP000282674"/>
    </source>
</evidence>
<accession>A0A3M2LPA9</accession>
<dbReference type="InterPro" id="IPR018490">
    <property type="entry name" value="cNMP-bd_dom_sf"/>
</dbReference>
<feature type="compositionally biased region" description="Basic residues" evidence="4">
    <location>
        <begin position="23"/>
        <end position="43"/>
    </location>
</feature>
<keyword evidence="3" id="KW-0804">Transcription</keyword>
<dbReference type="InterPro" id="IPR012318">
    <property type="entry name" value="HTH_CRP"/>
</dbReference>
<feature type="compositionally biased region" description="Basic residues" evidence="4">
    <location>
        <begin position="51"/>
        <end position="68"/>
    </location>
</feature>
<dbReference type="GO" id="GO:0003700">
    <property type="term" value="F:DNA-binding transcription factor activity"/>
    <property type="evidence" value="ECO:0007669"/>
    <property type="project" value="TreeGrafter"/>
</dbReference>
<name>A0A3M2LPA9_9ACTN</name>
<reference evidence="7 8" key="1">
    <citation type="submission" date="2018-10" db="EMBL/GenBank/DDBJ databases">
        <title>Isolation from soil.</title>
        <authorList>
            <person name="Hu J."/>
        </authorList>
    </citation>
    <scope>NUCLEOTIDE SEQUENCE [LARGE SCALE GENOMIC DNA]</scope>
    <source>
        <strain evidence="7 8">NEAU-Ht49</strain>
    </source>
</reference>
<dbReference type="GO" id="GO:0005829">
    <property type="term" value="C:cytosol"/>
    <property type="evidence" value="ECO:0007669"/>
    <property type="project" value="TreeGrafter"/>
</dbReference>
<dbReference type="PRINTS" id="PR00034">
    <property type="entry name" value="HTHCRP"/>
</dbReference>
<feature type="domain" description="Cyclic nucleotide-binding" evidence="5">
    <location>
        <begin position="113"/>
        <end position="233"/>
    </location>
</feature>
<evidence type="ECO:0000256" key="4">
    <source>
        <dbReference type="SAM" id="MobiDB-lite"/>
    </source>
</evidence>
<dbReference type="InterPro" id="IPR000595">
    <property type="entry name" value="cNMP-bd_dom"/>
</dbReference>
<evidence type="ECO:0000256" key="2">
    <source>
        <dbReference type="ARBA" id="ARBA00023125"/>
    </source>
</evidence>
<dbReference type="Proteomes" id="UP000282674">
    <property type="component" value="Unassembled WGS sequence"/>
</dbReference>
<dbReference type="SUPFAM" id="SSF51206">
    <property type="entry name" value="cAMP-binding domain-like"/>
    <property type="match status" value="1"/>
</dbReference>
<feature type="compositionally biased region" description="Basic and acidic residues" evidence="4">
    <location>
        <begin position="102"/>
        <end position="112"/>
    </location>
</feature>
<gene>
    <name evidence="7" type="ORF">EBO15_31905</name>
</gene>
<dbReference type="AlphaFoldDB" id="A0A3M2LPA9"/>
<keyword evidence="1" id="KW-0805">Transcription regulation</keyword>
<evidence type="ECO:0000259" key="5">
    <source>
        <dbReference type="PROSITE" id="PS50042"/>
    </source>
</evidence>
<evidence type="ECO:0000256" key="3">
    <source>
        <dbReference type="ARBA" id="ARBA00023163"/>
    </source>
</evidence>